<dbReference type="AlphaFoldDB" id="A0A397SXP9"/>
<protein>
    <submittedName>
        <fullName evidence="2">Uncharacterized protein</fullName>
    </submittedName>
</protein>
<keyword evidence="3" id="KW-1185">Reference proteome</keyword>
<name>A0A397SXP9_9GLOM</name>
<feature type="transmembrane region" description="Helical" evidence="1">
    <location>
        <begin position="188"/>
        <end position="208"/>
    </location>
</feature>
<evidence type="ECO:0000313" key="2">
    <source>
        <dbReference type="EMBL" id="RIA90980.1"/>
    </source>
</evidence>
<keyword evidence="1" id="KW-0812">Transmembrane</keyword>
<evidence type="ECO:0000256" key="1">
    <source>
        <dbReference type="SAM" id="Phobius"/>
    </source>
</evidence>
<gene>
    <name evidence="2" type="ORF">C1645_768597</name>
</gene>
<proteinExistence type="predicted"/>
<dbReference type="OrthoDB" id="2356410at2759"/>
<reference evidence="2 3" key="1">
    <citation type="submission" date="2018-06" db="EMBL/GenBank/DDBJ databases">
        <title>Comparative genomics reveals the genomic features of Rhizophagus irregularis, R. cerebriforme, R. diaphanum and Gigaspora rosea, and their symbiotic lifestyle signature.</title>
        <authorList>
            <person name="Morin E."/>
            <person name="San Clemente H."/>
            <person name="Chen E.C.H."/>
            <person name="De La Providencia I."/>
            <person name="Hainaut M."/>
            <person name="Kuo A."/>
            <person name="Kohler A."/>
            <person name="Murat C."/>
            <person name="Tang N."/>
            <person name="Roy S."/>
            <person name="Loubradou J."/>
            <person name="Henrissat B."/>
            <person name="Grigoriev I.V."/>
            <person name="Corradi N."/>
            <person name="Roux C."/>
            <person name="Martin F.M."/>
        </authorList>
    </citation>
    <scope>NUCLEOTIDE SEQUENCE [LARGE SCALE GENOMIC DNA]</scope>
    <source>
        <strain evidence="2 3">DAOM 227022</strain>
    </source>
</reference>
<dbReference type="Gene3D" id="1.20.1170.10">
    <property type="match status" value="1"/>
</dbReference>
<dbReference type="Proteomes" id="UP000265703">
    <property type="component" value="Unassembled WGS sequence"/>
</dbReference>
<keyword evidence="1" id="KW-1133">Transmembrane helix</keyword>
<sequence>MTTSTSNIRDKIIKSIIHFSEIKQFKVDDKFIQKKLVQISEQESKFRNFAGDYDLKLSTHADDLITFAESCEEDNISSDELLDSLKRLSNAKLNMSKSDLVNQLESIKDCLDGVINEIIEYNESINKNQTGLNHEINKVDNHKDEAISFAKGSVFIVGAAAIAAVPFTSGASLALLPAKIFVTLTSNLIVHGAATAVVSTVVAGVSSIHSKILNCQLKSVREQISQFLQRIQKVLEDINEIITYCESHFEEQIAEVEEVEKIVDIFKKLDDRNGRQLIKPIARSISSRARKNSESYSVDMRQALKRDSVRIYFKRVYMLKNFKYFPNHIFTNLF</sequence>
<keyword evidence="1" id="KW-0472">Membrane</keyword>
<comment type="caution">
    <text evidence="2">The sequence shown here is derived from an EMBL/GenBank/DDBJ whole genome shotgun (WGS) entry which is preliminary data.</text>
</comment>
<evidence type="ECO:0000313" key="3">
    <source>
        <dbReference type="Proteomes" id="UP000265703"/>
    </source>
</evidence>
<feature type="transmembrane region" description="Helical" evidence="1">
    <location>
        <begin position="153"/>
        <end position="176"/>
    </location>
</feature>
<accession>A0A397SXP9</accession>
<organism evidence="2 3">
    <name type="scientific">Glomus cerebriforme</name>
    <dbReference type="NCBI Taxonomy" id="658196"/>
    <lineage>
        <taxon>Eukaryota</taxon>
        <taxon>Fungi</taxon>
        <taxon>Fungi incertae sedis</taxon>
        <taxon>Mucoromycota</taxon>
        <taxon>Glomeromycotina</taxon>
        <taxon>Glomeromycetes</taxon>
        <taxon>Glomerales</taxon>
        <taxon>Glomeraceae</taxon>
        <taxon>Glomus</taxon>
    </lineage>
</organism>
<dbReference type="EMBL" id="QKYT01000165">
    <property type="protein sequence ID" value="RIA90980.1"/>
    <property type="molecule type" value="Genomic_DNA"/>
</dbReference>